<dbReference type="AlphaFoldDB" id="A0A1H6YP75"/>
<dbReference type="Gene3D" id="3.40.30.10">
    <property type="entry name" value="Glutaredoxin"/>
    <property type="match status" value="1"/>
</dbReference>
<dbReference type="InterPro" id="IPR036249">
    <property type="entry name" value="Thioredoxin-like_sf"/>
</dbReference>
<accession>A0A1H6YP75</accession>
<dbReference type="SUPFAM" id="SSF52833">
    <property type="entry name" value="Thioredoxin-like"/>
    <property type="match status" value="1"/>
</dbReference>
<feature type="chain" id="PRO_5010278325" evidence="1">
    <location>
        <begin position="30"/>
        <end position="478"/>
    </location>
</feature>
<organism evidence="3 4">
    <name type="scientific">Myroides marinus</name>
    <dbReference type="NCBI Taxonomy" id="703342"/>
    <lineage>
        <taxon>Bacteria</taxon>
        <taxon>Pseudomonadati</taxon>
        <taxon>Bacteroidota</taxon>
        <taxon>Flavobacteriia</taxon>
        <taxon>Flavobacteriales</taxon>
        <taxon>Flavobacteriaceae</taxon>
        <taxon>Myroides</taxon>
    </lineage>
</organism>
<reference evidence="3 4" key="1">
    <citation type="submission" date="2016-10" db="EMBL/GenBank/DDBJ databases">
        <authorList>
            <person name="de Groot N.N."/>
        </authorList>
    </citation>
    <scope>NUCLEOTIDE SEQUENCE [LARGE SCALE GENOMIC DNA]</scope>
    <source>
        <strain evidence="3 4">DSM 23048</strain>
    </source>
</reference>
<evidence type="ECO:0000313" key="4">
    <source>
        <dbReference type="Proteomes" id="UP000183077"/>
    </source>
</evidence>
<gene>
    <name evidence="3" type="ORF">SAMN04488018_13122</name>
</gene>
<evidence type="ECO:0000259" key="2">
    <source>
        <dbReference type="Pfam" id="PF13905"/>
    </source>
</evidence>
<dbReference type="PROSITE" id="PS51257">
    <property type="entry name" value="PROKAR_LIPOPROTEIN"/>
    <property type="match status" value="1"/>
</dbReference>
<dbReference type="InterPro" id="IPR012336">
    <property type="entry name" value="Thioredoxin-like_fold"/>
</dbReference>
<evidence type="ECO:0000256" key="1">
    <source>
        <dbReference type="SAM" id="SignalP"/>
    </source>
</evidence>
<name>A0A1H6YP75_9FLAO</name>
<dbReference type="Pfam" id="PF13905">
    <property type="entry name" value="Thioredoxin_8"/>
    <property type="match status" value="1"/>
</dbReference>
<feature type="signal peptide" evidence="1">
    <location>
        <begin position="1"/>
        <end position="29"/>
    </location>
</feature>
<feature type="domain" description="Thioredoxin-like fold" evidence="2">
    <location>
        <begin position="370"/>
        <end position="461"/>
    </location>
</feature>
<dbReference type="Proteomes" id="UP000183077">
    <property type="component" value="Unassembled WGS sequence"/>
</dbReference>
<sequence>MFYNYRVNYIMQKLLQHKTLLLLLLPAMSLITSCQKEFDPKDYSAYLQGEIINPTSNYVLFCKDNEVIDTLFLDENNKFYKKFDSLTPGMYIYKHNPEFQYVYFDKNDSLTLRLNSKDFDHSIIFSGRGAEKNNFLMNLTVKNIMDETEGYSAFDVSPGKFSKRIDSVHAARTTYYLRNKAIINWSEDFDLYAKAKLDLHFYSLKELYPTAHFVRTDEDVRKKLPSDYYAYRKKINFNDDRLLKYSSFTKYLAIMLNTIVNEPEDEIIPDNKFDKYIDKLNIVDTLIKNPKVKNAIFDNIAFIYLLEDQNLNNNDVFLERYFELSTDKNQHNEIIQIQQAIQNLKYEKKLPEVPLVNAKSEKVSINSIINKKTLMFFWTKNGMAHADAAHQLAAELKSEIPNIDIVSICIDGDQGEWLNIIKKYPAKGIIELRSDDFNQMKDQWIITKIQRSMILDKDGSIVDPFINIFDKNFESLLK</sequence>
<keyword evidence="1" id="KW-0732">Signal</keyword>
<proteinExistence type="predicted"/>
<dbReference type="EMBL" id="FNYS01000031">
    <property type="protein sequence ID" value="SEJ39090.1"/>
    <property type="molecule type" value="Genomic_DNA"/>
</dbReference>
<protein>
    <submittedName>
        <fullName evidence="3">Thioredoxin-like</fullName>
    </submittedName>
</protein>
<evidence type="ECO:0000313" key="3">
    <source>
        <dbReference type="EMBL" id="SEJ39090.1"/>
    </source>
</evidence>